<accession>A0A6J6G3N8</accession>
<feature type="transmembrane region" description="Helical" evidence="1">
    <location>
        <begin position="231"/>
        <end position="253"/>
    </location>
</feature>
<feature type="transmembrane region" description="Helical" evidence="1">
    <location>
        <begin position="112"/>
        <end position="133"/>
    </location>
</feature>
<feature type="transmembrane region" description="Helical" evidence="1">
    <location>
        <begin position="82"/>
        <end position="100"/>
    </location>
</feature>
<dbReference type="Pfam" id="PF19877">
    <property type="entry name" value="DUF6350"/>
    <property type="match status" value="1"/>
</dbReference>
<feature type="transmembrane region" description="Helical" evidence="1">
    <location>
        <begin position="291"/>
        <end position="311"/>
    </location>
</feature>
<dbReference type="EMBL" id="CAEZUE010000090">
    <property type="protein sequence ID" value="CAB4595200.1"/>
    <property type="molecule type" value="Genomic_DNA"/>
</dbReference>
<gene>
    <name evidence="2" type="ORF">UFOPK1788_00751</name>
</gene>
<dbReference type="AlphaFoldDB" id="A0A6J6G3N8"/>
<keyword evidence="1" id="KW-0472">Membrane</keyword>
<proteinExistence type="predicted"/>
<evidence type="ECO:0000256" key="1">
    <source>
        <dbReference type="SAM" id="Phobius"/>
    </source>
</evidence>
<protein>
    <submittedName>
        <fullName evidence="2">Unannotated protein</fullName>
    </submittedName>
</protein>
<organism evidence="2">
    <name type="scientific">freshwater metagenome</name>
    <dbReference type="NCBI Taxonomy" id="449393"/>
    <lineage>
        <taxon>unclassified sequences</taxon>
        <taxon>metagenomes</taxon>
        <taxon>ecological metagenomes</taxon>
    </lineage>
</organism>
<feature type="transmembrane region" description="Helical" evidence="1">
    <location>
        <begin position="265"/>
        <end position="285"/>
    </location>
</feature>
<feature type="transmembrane region" description="Helical" evidence="1">
    <location>
        <begin position="139"/>
        <end position="160"/>
    </location>
</feature>
<name>A0A6J6G3N8_9ZZZZ</name>
<feature type="transmembrane region" description="Helical" evidence="1">
    <location>
        <begin position="190"/>
        <end position="211"/>
    </location>
</feature>
<keyword evidence="1" id="KW-0812">Transmembrane</keyword>
<feature type="transmembrane region" description="Helical" evidence="1">
    <location>
        <begin position="332"/>
        <end position="354"/>
    </location>
</feature>
<feature type="transmembrane region" description="Helical" evidence="1">
    <location>
        <begin position="7"/>
        <end position="33"/>
    </location>
</feature>
<dbReference type="InterPro" id="IPR045931">
    <property type="entry name" value="DUF6350"/>
</dbReference>
<sequence length="410" mass="42621">MPRGLVTLFVAIEALFVVGIGIGIPLVPLLVAWGSANQFQATPLDIWQLAVQVWALGHGTPLSVNLSGAGTIFPPEMMQFDITLALSGIALITGLMAIRAGRRIAETEDSPIVGGLLIAIFTTLTGFALWSAQSATVNISVTLGTIKIAAPFIVGLLVGWKPWRLFPRLIERASETLGQWRDVVATALRISVGAFLGLAVLASAVLAWSIISGFTAEIALYEAIHGQVFGGLVITVGQLLLIPTAVVWTMSWLVGPGFSLGLGTLVNPFTATVGAIPAVPLLGAIPAESVVGWPALIMPFLIVVAVAVGFSERIVGERGYFDPTGSTDFIRLGVLTVASGIFSGLAFLIIGSGVSGSAGPGRFIFVGVDPVDIALAWGTMVTMGTAVGAAVRVIRPLPRNIATVARGQTR</sequence>
<evidence type="ECO:0000313" key="2">
    <source>
        <dbReference type="EMBL" id="CAB4595200.1"/>
    </source>
</evidence>
<feature type="transmembrane region" description="Helical" evidence="1">
    <location>
        <begin position="374"/>
        <end position="394"/>
    </location>
</feature>
<keyword evidence="1" id="KW-1133">Transmembrane helix</keyword>
<reference evidence="2" key="1">
    <citation type="submission" date="2020-05" db="EMBL/GenBank/DDBJ databases">
        <authorList>
            <person name="Chiriac C."/>
            <person name="Salcher M."/>
            <person name="Ghai R."/>
            <person name="Kavagutti S V."/>
        </authorList>
    </citation>
    <scope>NUCLEOTIDE SEQUENCE</scope>
</reference>